<evidence type="ECO:0000313" key="2">
    <source>
        <dbReference type="WBParaSite" id="Pan_g23582.t1"/>
    </source>
</evidence>
<dbReference type="Proteomes" id="UP000492821">
    <property type="component" value="Unassembled WGS sequence"/>
</dbReference>
<name>A0A7E4ZXH0_PANRE</name>
<protein>
    <submittedName>
        <fullName evidence="2">DDE Tnp4 domain-containing protein</fullName>
    </submittedName>
</protein>
<dbReference type="WBParaSite" id="Pan_g23582.t1">
    <property type="protein sequence ID" value="Pan_g23582.t1"/>
    <property type="gene ID" value="Pan_g23582"/>
</dbReference>
<reference evidence="1" key="1">
    <citation type="journal article" date="2013" name="Genetics">
        <title>The draft genome and transcriptome of Panagrellus redivivus are shaped by the harsh demands of a free-living lifestyle.</title>
        <authorList>
            <person name="Srinivasan J."/>
            <person name="Dillman A.R."/>
            <person name="Macchietto M.G."/>
            <person name="Heikkinen L."/>
            <person name="Lakso M."/>
            <person name="Fracchia K.M."/>
            <person name="Antoshechkin I."/>
            <person name="Mortazavi A."/>
            <person name="Wong G."/>
            <person name="Sternberg P.W."/>
        </authorList>
    </citation>
    <scope>NUCLEOTIDE SEQUENCE [LARGE SCALE GENOMIC DNA]</scope>
    <source>
        <strain evidence="1">MT8872</strain>
    </source>
</reference>
<dbReference type="AlphaFoldDB" id="A0A7E4ZXH0"/>
<organism evidence="1 2">
    <name type="scientific">Panagrellus redivivus</name>
    <name type="common">Microworm</name>
    <dbReference type="NCBI Taxonomy" id="6233"/>
    <lineage>
        <taxon>Eukaryota</taxon>
        <taxon>Metazoa</taxon>
        <taxon>Ecdysozoa</taxon>
        <taxon>Nematoda</taxon>
        <taxon>Chromadorea</taxon>
        <taxon>Rhabditida</taxon>
        <taxon>Tylenchina</taxon>
        <taxon>Panagrolaimomorpha</taxon>
        <taxon>Panagrolaimoidea</taxon>
        <taxon>Panagrolaimidae</taxon>
        <taxon>Panagrellus</taxon>
    </lineage>
</organism>
<evidence type="ECO:0000313" key="1">
    <source>
        <dbReference type="Proteomes" id="UP000492821"/>
    </source>
</evidence>
<keyword evidence="1" id="KW-1185">Reference proteome</keyword>
<accession>A0A7E4ZXH0</accession>
<proteinExistence type="predicted"/>
<reference evidence="2" key="2">
    <citation type="submission" date="2020-10" db="UniProtKB">
        <authorList>
            <consortium name="WormBaseParasite"/>
        </authorList>
    </citation>
    <scope>IDENTIFICATION</scope>
</reference>
<sequence>MDVAVGEKLGESCLAAFVVGGMDRIVVTGSDANPNFAEKRIHSIPFHEPGPAHNRNTIIGHDASKVNRRMSSKVARGRGIAIAGQTQESPINWGSFSSRSVFNVIRWDCDAITHSLKDIQTCNLVGWVGYRWIVDRKG</sequence>